<dbReference type="Pfam" id="PF03175">
    <property type="entry name" value="DNA_pol_B_2"/>
    <property type="match status" value="1"/>
</dbReference>
<dbReference type="GO" id="GO:0003887">
    <property type="term" value="F:DNA-directed DNA polymerase activity"/>
    <property type="evidence" value="ECO:0007669"/>
    <property type="project" value="UniProtKB-KW"/>
</dbReference>
<dbReference type="InterPro" id="IPR043502">
    <property type="entry name" value="DNA/RNA_pol_sf"/>
</dbReference>
<accession>A0A0F9IQR8</accession>
<keyword evidence="5" id="KW-0235">DNA replication</keyword>
<dbReference type="GO" id="GO:0006260">
    <property type="term" value="P:DNA replication"/>
    <property type="evidence" value="ECO:0007669"/>
    <property type="project" value="UniProtKB-KW"/>
</dbReference>
<evidence type="ECO:0000313" key="10">
    <source>
        <dbReference type="EMBL" id="KKL89487.1"/>
    </source>
</evidence>
<evidence type="ECO:0000256" key="5">
    <source>
        <dbReference type="ARBA" id="ARBA00022705"/>
    </source>
</evidence>
<evidence type="ECO:0000256" key="1">
    <source>
        <dbReference type="ARBA" id="ARBA00005755"/>
    </source>
</evidence>
<keyword evidence="7" id="KW-0238">DNA-binding</keyword>
<comment type="similarity">
    <text evidence="1">Belongs to the DNA polymerase type-B family.</text>
</comment>
<dbReference type="GO" id="GO:0000166">
    <property type="term" value="F:nucleotide binding"/>
    <property type="evidence" value="ECO:0007669"/>
    <property type="project" value="InterPro"/>
</dbReference>
<evidence type="ECO:0000256" key="2">
    <source>
        <dbReference type="ARBA" id="ARBA00012417"/>
    </source>
</evidence>
<keyword evidence="3" id="KW-0808">Transferase</keyword>
<dbReference type="EMBL" id="LAZR01020272">
    <property type="protein sequence ID" value="KKL89487.1"/>
    <property type="molecule type" value="Genomic_DNA"/>
</dbReference>
<dbReference type="Gene3D" id="1.10.287.690">
    <property type="entry name" value="Helix hairpin bin"/>
    <property type="match status" value="1"/>
</dbReference>
<evidence type="ECO:0000256" key="6">
    <source>
        <dbReference type="ARBA" id="ARBA00022932"/>
    </source>
</evidence>
<dbReference type="PANTHER" id="PTHR33568:SF3">
    <property type="entry name" value="DNA-DIRECTED DNA POLYMERASE"/>
    <property type="match status" value="1"/>
</dbReference>
<dbReference type="PANTHER" id="PTHR33568">
    <property type="entry name" value="DNA POLYMERASE"/>
    <property type="match status" value="1"/>
</dbReference>
<feature type="non-terminal residue" evidence="10">
    <location>
        <position position="601"/>
    </location>
</feature>
<dbReference type="SUPFAM" id="SSF56672">
    <property type="entry name" value="DNA/RNA polymerases"/>
    <property type="match status" value="1"/>
</dbReference>
<evidence type="ECO:0000256" key="7">
    <source>
        <dbReference type="ARBA" id="ARBA00023125"/>
    </source>
</evidence>
<evidence type="ECO:0000256" key="4">
    <source>
        <dbReference type="ARBA" id="ARBA00022695"/>
    </source>
</evidence>
<evidence type="ECO:0000256" key="3">
    <source>
        <dbReference type="ARBA" id="ARBA00022679"/>
    </source>
</evidence>
<name>A0A0F9IQR8_9ZZZZ</name>
<dbReference type="InterPro" id="IPR004868">
    <property type="entry name" value="DNA-dir_DNA_pol_B_mt/vir"/>
</dbReference>
<comment type="caution">
    <text evidence="10">The sequence shown here is derived from an EMBL/GenBank/DDBJ whole genome shotgun (WGS) entry which is preliminary data.</text>
</comment>
<keyword evidence="6" id="KW-0239">DNA-directed DNA polymerase</keyword>
<sequence>MSSINRKCHALIREKTLAIPRHLLFFDTETTQEVLENGSIRQRLKLGWACYYRRGYNRNREQFDWCYFENALDFWLFVYKHVERKRKLWVLARNLVFDFTIVEGWKHLRPHGFKLKFFHNSGTCSIISVRSRYGSIVFLDIMNWFVESLAKTGQRIGIPKLKIDFDTCTDEYLSIYCKRDVEIEIANFKQFIEFLESNSVARLCYTRGSTAMAAYLLSHYRKKIYIHNNEQAIDLERESYRGGRTECFYLGELKDENYHIVDVNSLYPLVMRNYLYPVKYEKICQRLSVTSLNELLKHKSVVAKVLIDTDEPVYAVRRERTIFPIGRFWVTLVTPELFYALKHNHLVKIEQAVIYEQANIFKSYVDRFYKLRHKFKSEGVPEYEELCKKMLNSLYGKFGQKADVWEKIGDCPNEPDRVELCFTSGGGMVKQIRYLLGEIFELKGYEESFNSFPAIASQVSAYARLYLWELMKMAGKGNYFYCDTDSLIVNEVGLCNLQNLIDNVNLGCLKIVETANHIILRGLKDYSTQTKNVVKGIRKNAIEISAGVYEQELWPSFKGLLRSGETDTYTVKKVTKVLNRKYTKGHVNPDGTIVPLLLGDA</sequence>
<dbReference type="InterPro" id="IPR023211">
    <property type="entry name" value="DNA_pol_palm_dom_sf"/>
</dbReference>
<organism evidence="10">
    <name type="scientific">marine sediment metagenome</name>
    <dbReference type="NCBI Taxonomy" id="412755"/>
    <lineage>
        <taxon>unclassified sequences</taxon>
        <taxon>metagenomes</taxon>
        <taxon>ecological metagenomes</taxon>
    </lineage>
</organism>
<keyword evidence="4" id="KW-0548">Nucleotidyltransferase</keyword>
<evidence type="ECO:0000256" key="8">
    <source>
        <dbReference type="ARBA" id="ARBA00049244"/>
    </source>
</evidence>
<feature type="domain" description="DNA-directed DNA polymerase family B mitochondria/virus" evidence="9">
    <location>
        <begin position="174"/>
        <end position="403"/>
    </location>
</feature>
<dbReference type="GO" id="GO:0003677">
    <property type="term" value="F:DNA binding"/>
    <property type="evidence" value="ECO:0007669"/>
    <property type="project" value="UniProtKB-KW"/>
</dbReference>
<reference evidence="10" key="1">
    <citation type="journal article" date="2015" name="Nature">
        <title>Complex archaea that bridge the gap between prokaryotes and eukaryotes.</title>
        <authorList>
            <person name="Spang A."/>
            <person name="Saw J.H."/>
            <person name="Jorgensen S.L."/>
            <person name="Zaremba-Niedzwiedzka K."/>
            <person name="Martijn J."/>
            <person name="Lind A.E."/>
            <person name="van Eijk R."/>
            <person name="Schleper C."/>
            <person name="Guy L."/>
            <person name="Ettema T.J."/>
        </authorList>
    </citation>
    <scope>NUCLEOTIDE SEQUENCE</scope>
</reference>
<evidence type="ECO:0000259" key="9">
    <source>
        <dbReference type="Pfam" id="PF03175"/>
    </source>
</evidence>
<dbReference type="Gene3D" id="3.90.1600.10">
    <property type="entry name" value="Palm domain of DNA polymerase"/>
    <property type="match status" value="2"/>
</dbReference>
<dbReference type="EC" id="2.7.7.7" evidence="2"/>
<proteinExistence type="inferred from homology"/>
<dbReference type="AlphaFoldDB" id="A0A0F9IQR8"/>
<gene>
    <name evidence="10" type="ORF">LCGC14_1914180</name>
</gene>
<protein>
    <recommendedName>
        <fullName evidence="2">DNA-directed DNA polymerase</fullName>
        <ecNumber evidence="2">2.7.7.7</ecNumber>
    </recommendedName>
</protein>
<comment type="catalytic activity">
    <reaction evidence="8">
        <text>DNA(n) + a 2'-deoxyribonucleoside 5'-triphosphate = DNA(n+1) + diphosphate</text>
        <dbReference type="Rhea" id="RHEA:22508"/>
        <dbReference type="Rhea" id="RHEA-COMP:17339"/>
        <dbReference type="Rhea" id="RHEA-COMP:17340"/>
        <dbReference type="ChEBI" id="CHEBI:33019"/>
        <dbReference type="ChEBI" id="CHEBI:61560"/>
        <dbReference type="ChEBI" id="CHEBI:173112"/>
        <dbReference type="EC" id="2.7.7.7"/>
    </reaction>
</comment>